<dbReference type="Proteomes" id="UP000886851">
    <property type="component" value="Unassembled WGS sequence"/>
</dbReference>
<gene>
    <name evidence="1" type="ORF">H9824_06035</name>
</gene>
<accession>A0A9D1ZH39</accession>
<reference evidence="1" key="2">
    <citation type="submission" date="2021-04" db="EMBL/GenBank/DDBJ databases">
        <authorList>
            <person name="Gilroy R."/>
        </authorList>
    </citation>
    <scope>NUCLEOTIDE SEQUENCE</scope>
    <source>
        <strain evidence="1">Gambia2-208</strain>
    </source>
</reference>
<evidence type="ECO:0000313" key="2">
    <source>
        <dbReference type="Proteomes" id="UP000886851"/>
    </source>
</evidence>
<dbReference type="AlphaFoldDB" id="A0A9D1ZH39"/>
<organism evidence="1 2">
    <name type="scientific">Candidatus Bacteroides pullicola</name>
    <dbReference type="NCBI Taxonomy" id="2838475"/>
    <lineage>
        <taxon>Bacteria</taxon>
        <taxon>Pseudomonadati</taxon>
        <taxon>Bacteroidota</taxon>
        <taxon>Bacteroidia</taxon>
        <taxon>Bacteroidales</taxon>
        <taxon>Bacteroidaceae</taxon>
        <taxon>Bacteroides</taxon>
    </lineage>
</organism>
<reference evidence="1" key="1">
    <citation type="journal article" date="2021" name="PeerJ">
        <title>Extensive microbial diversity within the chicken gut microbiome revealed by metagenomics and culture.</title>
        <authorList>
            <person name="Gilroy R."/>
            <person name="Ravi A."/>
            <person name="Getino M."/>
            <person name="Pursley I."/>
            <person name="Horton D.L."/>
            <person name="Alikhan N.F."/>
            <person name="Baker D."/>
            <person name="Gharbi K."/>
            <person name="Hall N."/>
            <person name="Watson M."/>
            <person name="Adriaenssens E.M."/>
            <person name="Foster-Nyarko E."/>
            <person name="Jarju S."/>
            <person name="Secka A."/>
            <person name="Antonio M."/>
            <person name="Oren A."/>
            <person name="Chaudhuri R.R."/>
            <person name="La Ragione R."/>
            <person name="Hildebrand F."/>
            <person name="Pallen M.J."/>
        </authorList>
    </citation>
    <scope>NUCLEOTIDE SEQUENCE</scope>
    <source>
        <strain evidence="1">Gambia2-208</strain>
    </source>
</reference>
<dbReference type="EMBL" id="DXCV01000041">
    <property type="protein sequence ID" value="HIY88245.1"/>
    <property type="molecule type" value="Genomic_DNA"/>
</dbReference>
<sequence>MGLMKNLGDARADARRYNAARRRAARLAGDDSSRLIRLETISETERYQLAQDADRVTAFNKAVEQWAQRVTTQLRATIASRSLRIARELHPNLYTDRYGLVNRVGFSFPRHGIYIHKGAYKGHGGFIGSKWEMLKRVGGQEVSTGIVRHTNPDSLGKQGTGARRPFQWFDPVIRNRIGELEAVVLDYFDTMVIDATNIYINR</sequence>
<protein>
    <submittedName>
        <fullName evidence="1">Uncharacterized protein</fullName>
    </submittedName>
</protein>
<name>A0A9D1ZH39_9BACE</name>
<evidence type="ECO:0000313" key="1">
    <source>
        <dbReference type="EMBL" id="HIY88245.1"/>
    </source>
</evidence>
<comment type="caution">
    <text evidence="1">The sequence shown here is derived from an EMBL/GenBank/DDBJ whole genome shotgun (WGS) entry which is preliminary data.</text>
</comment>
<proteinExistence type="predicted"/>